<dbReference type="Pfam" id="PF07228">
    <property type="entry name" value="SpoIIE"/>
    <property type="match status" value="1"/>
</dbReference>
<keyword evidence="1" id="KW-0378">Hydrolase</keyword>
<dbReference type="Proteomes" id="UP000198953">
    <property type="component" value="Unassembled WGS sequence"/>
</dbReference>
<evidence type="ECO:0000313" key="4">
    <source>
        <dbReference type="Proteomes" id="UP000198953"/>
    </source>
</evidence>
<dbReference type="InterPro" id="IPR001932">
    <property type="entry name" value="PPM-type_phosphatase-like_dom"/>
</dbReference>
<dbReference type="Pfam" id="PF08447">
    <property type="entry name" value="PAS_3"/>
    <property type="match status" value="1"/>
</dbReference>
<proteinExistence type="predicted"/>
<protein>
    <submittedName>
        <fullName evidence="3">Serine phosphatase RsbU, regulator of sigma subunit</fullName>
    </submittedName>
</protein>
<evidence type="ECO:0000313" key="3">
    <source>
        <dbReference type="EMBL" id="SEL87528.1"/>
    </source>
</evidence>
<dbReference type="SUPFAM" id="SSF55781">
    <property type="entry name" value="GAF domain-like"/>
    <property type="match status" value="1"/>
</dbReference>
<dbReference type="PANTHER" id="PTHR43156">
    <property type="entry name" value="STAGE II SPORULATION PROTEIN E-RELATED"/>
    <property type="match status" value="1"/>
</dbReference>
<dbReference type="CDD" id="cd00130">
    <property type="entry name" value="PAS"/>
    <property type="match status" value="1"/>
</dbReference>
<dbReference type="Gene3D" id="3.30.450.20">
    <property type="entry name" value="PAS domain"/>
    <property type="match status" value="1"/>
</dbReference>
<dbReference type="Gene3D" id="3.60.40.10">
    <property type="entry name" value="PPM-type phosphatase domain"/>
    <property type="match status" value="1"/>
</dbReference>
<dbReference type="EMBL" id="FOBF01000007">
    <property type="protein sequence ID" value="SEL87528.1"/>
    <property type="molecule type" value="Genomic_DNA"/>
</dbReference>
<dbReference type="RefSeq" id="WP_256257007.1">
    <property type="nucleotide sequence ID" value="NZ_FOBF01000007.1"/>
</dbReference>
<dbReference type="SMART" id="SM00086">
    <property type="entry name" value="PAC"/>
    <property type="match status" value="1"/>
</dbReference>
<dbReference type="InterPro" id="IPR052016">
    <property type="entry name" value="Bact_Sigma-Reg"/>
</dbReference>
<dbReference type="InterPro" id="IPR000700">
    <property type="entry name" value="PAS-assoc_C"/>
</dbReference>
<dbReference type="InterPro" id="IPR001610">
    <property type="entry name" value="PAC"/>
</dbReference>
<evidence type="ECO:0000259" key="2">
    <source>
        <dbReference type="PROSITE" id="PS50113"/>
    </source>
</evidence>
<dbReference type="GO" id="GO:0016791">
    <property type="term" value="F:phosphatase activity"/>
    <property type="evidence" value="ECO:0007669"/>
    <property type="project" value="TreeGrafter"/>
</dbReference>
<dbReference type="STRING" id="46177.SAMN05660976_03629"/>
<dbReference type="SUPFAM" id="SSF55785">
    <property type="entry name" value="PYP-like sensor domain (PAS domain)"/>
    <property type="match status" value="1"/>
</dbReference>
<name>A0A1H7TSF7_9ACTN</name>
<dbReference type="InterPro" id="IPR000014">
    <property type="entry name" value="PAS"/>
</dbReference>
<sequence>MRERQQPWREADAQAVVRSLLEHALPALGATAVALWATGPGASLALAGYAGFSGEEADRWRHVPPGVATPAARALAERRLIRYDTAPKARLPTIGARHVGGGRVVAPALWGGRILGVLEIGWPHRLPSWPPQTERHTERQIEALAELCARTLDAGHGGRAGPAPEGVVPEPARAELAELADTLPDPALVLLPRLGPRGGLEGFVVEHANPPFADASGRHRAGLEGVSLAEAYPMAAGLAGAAEEVYATGRPARLSHPPPGPPAGRAELAVTRHGVRLLLVWRARDHAGRLPALLAHAQRLARIGAFEEDLLAGEVTWNGEMFDLYGLGPRDRPFPLDRLSDHAHPDDAPAVGGFLRTLVGRRRPAAVAFRLRRPDGAVRQVRVVAEPVPGAGGAVAGVRGVCQDVSSQHWTEVALAVTRDQLAHTERHAAERDRLALRLQRAIMPPSDDAMDSYGLHVAVRYRPAREEHLVGGDWYDAFALPSRRILLVVGDVAGHGLQAATGMVVLRNALRGLAVTGAGPARLLAWLNLLARHQADRVTATVVCGLYDPRTRELRWARAGHLPPLLLRGGGGRELPLTRGAVLGAFRDPRYEEGRLRLRPDDTLLLYTDGLIERRNGDLERARDRLLATATQPAGGLDHRLDHLLTHCGSSEDDDTCLVGVHLRPE</sequence>
<dbReference type="Gene3D" id="3.30.450.40">
    <property type="match status" value="1"/>
</dbReference>
<dbReference type="InterPro" id="IPR013655">
    <property type="entry name" value="PAS_fold_3"/>
</dbReference>
<dbReference type="PANTHER" id="PTHR43156:SF2">
    <property type="entry name" value="STAGE II SPORULATION PROTEIN E"/>
    <property type="match status" value="1"/>
</dbReference>
<dbReference type="PROSITE" id="PS50113">
    <property type="entry name" value="PAC"/>
    <property type="match status" value="1"/>
</dbReference>
<dbReference type="SUPFAM" id="SSF81606">
    <property type="entry name" value="PP2C-like"/>
    <property type="match status" value="1"/>
</dbReference>
<dbReference type="SMART" id="SM00331">
    <property type="entry name" value="PP2C_SIG"/>
    <property type="match status" value="1"/>
</dbReference>
<dbReference type="Gene3D" id="2.10.70.100">
    <property type="match status" value="1"/>
</dbReference>
<reference evidence="3 4" key="1">
    <citation type="submission" date="2016-10" db="EMBL/GenBank/DDBJ databases">
        <authorList>
            <person name="de Groot N.N."/>
        </authorList>
    </citation>
    <scope>NUCLEOTIDE SEQUENCE [LARGE SCALE GENOMIC DNA]</scope>
    <source>
        <strain evidence="3 4">DSM 43357</strain>
    </source>
</reference>
<keyword evidence="4" id="KW-1185">Reference proteome</keyword>
<dbReference type="InterPro" id="IPR035965">
    <property type="entry name" value="PAS-like_dom_sf"/>
</dbReference>
<dbReference type="AlphaFoldDB" id="A0A1H7TSF7"/>
<dbReference type="InterPro" id="IPR036457">
    <property type="entry name" value="PPM-type-like_dom_sf"/>
</dbReference>
<accession>A0A1H7TSF7</accession>
<dbReference type="InterPro" id="IPR029016">
    <property type="entry name" value="GAF-like_dom_sf"/>
</dbReference>
<evidence type="ECO:0000256" key="1">
    <source>
        <dbReference type="ARBA" id="ARBA00022801"/>
    </source>
</evidence>
<gene>
    <name evidence="3" type="ORF">SAMN05660976_03629</name>
</gene>
<feature type="domain" description="PAC" evidence="2">
    <location>
        <begin position="365"/>
        <end position="417"/>
    </location>
</feature>
<organism evidence="3 4">
    <name type="scientific">Nonomuraea pusilla</name>
    <dbReference type="NCBI Taxonomy" id="46177"/>
    <lineage>
        <taxon>Bacteria</taxon>
        <taxon>Bacillati</taxon>
        <taxon>Actinomycetota</taxon>
        <taxon>Actinomycetes</taxon>
        <taxon>Streptosporangiales</taxon>
        <taxon>Streptosporangiaceae</taxon>
        <taxon>Nonomuraea</taxon>
    </lineage>
</organism>